<feature type="transmembrane region" description="Helical" evidence="8">
    <location>
        <begin position="199"/>
        <end position="215"/>
    </location>
</feature>
<accession>A0A1I5SE88</accession>
<keyword evidence="10" id="KW-1185">Reference proteome</keyword>
<dbReference type="AlphaFoldDB" id="A0A1I5SE88"/>
<protein>
    <submittedName>
        <fullName evidence="9">4-amino-4-deoxy-L-arabinose transferase</fullName>
    </submittedName>
</protein>
<feature type="transmembrane region" description="Helical" evidence="8">
    <location>
        <begin position="385"/>
        <end position="403"/>
    </location>
</feature>
<keyword evidence="7 8" id="KW-0472">Membrane</keyword>
<dbReference type="OrthoDB" id="9784157at2"/>
<evidence type="ECO:0000256" key="6">
    <source>
        <dbReference type="ARBA" id="ARBA00022989"/>
    </source>
</evidence>
<evidence type="ECO:0000256" key="5">
    <source>
        <dbReference type="ARBA" id="ARBA00022692"/>
    </source>
</evidence>
<keyword evidence="3" id="KW-0328">Glycosyltransferase</keyword>
<feature type="transmembrane region" description="Helical" evidence="8">
    <location>
        <begin position="227"/>
        <end position="247"/>
    </location>
</feature>
<comment type="subcellular location">
    <subcellularLocation>
        <location evidence="1">Cell membrane</location>
        <topology evidence="1">Multi-pass membrane protein</topology>
    </subcellularLocation>
</comment>
<evidence type="ECO:0000256" key="8">
    <source>
        <dbReference type="SAM" id="Phobius"/>
    </source>
</evidence>
<dbReference type="Proteomes" id="UP000182624">
    <property type="component" value="Unassembled WGS sequence"/>
</dbReference>
<evidence type="ECO:0000256" key="3">
    <source>
        <dbReference type="ARBA" id="ARBA00022676"/>
    </source>
</evidence>
<dbReference type="PANTHER" id="PTHR33908">
    <property type="entry name" value="MANNOSYLTRANSFERASE YKCB-RELATED"/>
    <property type="match status" value="1"/>
</dbReference>
<keyword evidence="2" id="KW-1003">Cell membrane</keyword>
<dbReference type="EMBL" id="FOXO01000006">
    <property type="protein sequence ID" value="SFP69084.1"/>
    <property type="molecule type" value="Genomic_DNA"/>
</dbReference>
<evidence type="ECO:0000256" key="2">
    <source>
        <dbReference type="ARBA" id="ARBA00022475"/>
    </source>
</evidence>
<keyword evidence="5 8" id="KW-0812">Transmembrane</keyword>
<dbReference type="RefSeq" id="WP_074885390.1">
    <property type="nucleotide sequence ID" value="NZ_FOXO01000006.1"/>
</dbReference>
<proteinExistence type="predicted"/>
<evidence type="ECO:0000256" key="7">
    <source>
        <dbReference type="ARBA" id="ARBA00023136"/>
    </source>
</evidence>
<feature type="transmembrane region" description="Helical" evidence="8">
    <location>
        <begin position="359"/>
        <end position="378"/>
    </location>
</feature>
<feature type="transmembrane region" description="Helical" evidence="8">
    <location>
        <begin position="335"/>
        <end position="353"/>
    </location>
</feature>
<evidence type="ECO:0000313" key="10">
    <source>
        <dbReference type="Proteomes" id="UP000182624"/>
    </source>
</evidence>
<reference evidence="10" key="1">
    <citation type="submission" date="2016-10" db="EMBL/GenBank/DDBJ databases">
        <authorList>
            <person name="Varghese N."/>
            <person name="Submissions S."/>
        </authorList>
    </citation>
    <scope>NUCLEOTIDE SEQUENCE [LARGE SCALE GENOMIC DNA]</scope>
    <source>
        <strain evidence="10">P18</strain>
    </source>
</reference>
<evidence type="ECO:0000256" key="4">
    <source>
        <dbReference type="ARBA" id="ARBA00022679"/>
    </source>
</evidence>
<feature type="transmembrane region" description="Helical" evidence="8">
    <location>
        <begin position="302"/>
        <end position="323"/>
    </location>
</feature>
<dbReference type="InterPro" id="IPR050297">
    <property type="entry name" value="LipidA_mod_glycosyltrf_83"/>
</dbReference>
<dbReference type="PANTHER" id="PTHR33908:SF11">
    <property type="entry name" value="MEMBRANE PROTEIN"/>
    <property type="match status" value="1"/>
</dbReference>
<name>A0A1I5SE88_9FIRM</name>
<dbReference type="GO" id="GO:0005886">
    <property type="term" value="C:plasma membrane"/>
    <property type="evidence" value="ECO:0007669"/>
    <property type="project" value="UniProtKB-SubCell"/>
</dbReference>
<organism evidence="9 10">
    <name type="scientific">Butyrivibrio proteoclasticus</name>
    <dbReference type="NCBI Taxonomy" id="43305"/>
    <lineage>
        <taxon>Bacteria</taxon>
        <taxon>Bacillati</taxon>
        <taxon>Bacillota</taxon>
        <taxon>Clostridia</taxon>
        <taxon>Lachnospirales</taxon>
        <taxon>Lachnospiraceae</taxon>
        <taxon>Butyrivibrio</taxon>
    </lineage>
</organism>
<keyword evidence="6 8" id="KW-1133">Transmembrane helix</keyword>
<gene>
    <name evidence="9" type="ORF">SAMN04487928_10636</name>
</gene>
<keyword evidence="4 9" id="KW-0808">Transferase</keyword>
<evidence type="ECO:0000256" key="1">
    <source>
        <dbReference type="ARBA" id="ARBA00004651"/>
    </source>
</evidence>
<sequence length="529" mass="60658">MISTFKKIKDSKYFYIVVSAAMLLLALIIRLYKLSDIPRGLHVDEIGMGYDSWCIAHFGVDRYLNRFPMYLSNYGGGQSALYCYLTVPFILVGGFTPLMLRLPSMIFSMLAGIFGWRLVRIVSGKRASLIYLFIFLAIPYFTQAGRIALDCNLMLGLSVIMLNVLEYCLRDENYGKKICFVVLGTVTGITFYSYALSDVVLPLFYLFLVIYLIAARKKVAISSIISFAVPVIIFAIPQVLLQIVNIYGLPAIHIGPMTIPIVLNYRLDDIVFDQIKPNLRWTFDSLFRADNTDFDSFPQFGALYMFSLPVIAFGGLLTLTRLVKSVREKKIRFESVILIYTFSVLLFGLFIQGVTTYRINSAFFGLAFFIVATIEFLFARNRQKFASTALAVCLMALYLIKGVQFVDFYFNKYADTVYPQRLFAEDPTDVYNFLDSQPESVKSRLTYVGGANEAYIYYLWAKEISPYEYDHNKYGNNGDGLKYSFWAPEPYDTACNYVMYLPEDSERESLIELDFKEYDFGPYKVYLHE</sequence>
<dbReference type="GO" id="GO:0009103">
    <property type="term" value="P:lipopolysaccharide biosynthetic process"/>
    <property type="evidence" value="ECO:0007669"/>
    <property type="project" value="UniProtKB-ARBA"/>
</dbReference>
<evidence type="ECO:0000313" key="9">
    <source>
        <dbReference type="EMBL" id="SFP69084.1"/>
    </source>
</evidence>
<feature type="transmembrane region" description="Helical" evidence="8">
    <location>
        <begin position="12"/>
        <end position="32"/>
    </location>
</feature>
<dbReference type="GO" id="GO:0016763">
    <property type="term" value="F:pentosyltransferase activity"/>
    <property type="evidence" value="ECO:0007669"/>
    <property type="project" value="TreeGrafter"/>
</dbReference>
<feature type="transmembrane region" description="Helical" evidence="8">
    <location>
        <begin position="121"/>
        <end position="141"/>
    </location>
</feature>
<feature type="transmembrane region" description="Helical" evidence="8">
    <location>
        <begin position="79"/>
        <end position="100"/>
    </location>
</feature>